<keyword evidence="1" id="KW-0812">Transmembrane</keyword>
<sequence length="359" mass="38402">MRLVAVPALVFVVWFAGWGRMESRVLVRRTELLQVPKGAWDLLLTPFDDLLGGVGAGAALLLAVSLVVVTGMRDRPVLGSLAIAGFSAALLQGVFASLSQLPYGLDQVLTSRYRYLVLLLLLPALAMTFDRVVDAVQPVLSPQHRLVVAVPAAAMAAGIVVNAMHGQYQTVGGIEAVGDRAKELLSGTIVATATGEKVINNAVKGSVFSGDDFARLARSDVRDELPRLDLSAEDRLAAESQFFVAIDRDDTLELGKPVRVASDSFGPDKLGEAGCRVYKATNDTPTLTLESYVGAGIRVRGEAETLLTTLSRPERGLTSEPVAWEVTPGEWTRIATTAQLAELAITFDSGGRYTFCFSR</sequence>
<feature type="transmembrane region" description="Helical" evidence="1">
    <location>
        <begin position="113"/>
        <end position="133"/>
    </location>
</feature>
<protein>
    <submittedName>
        <fullName evidence="2">Uncharacterized protein</fullName>
    </submittedName>
</protein>
<dbReference type="AlphaFoldDB" id="A0A2P2CA98"/>
<feature type="transmembrane region" description="Helical" evidence="1">
    <location>
        <begin position="50"/>
        <end position="69"/>
    </location>
</feature>
<accession>A0A2P2CA98</accession>
<organism evidence="2">
    <name type="scientific">metagenome</name>
    <dbReference type="NCBI Taxonomy" id="256318"/>
    <lineage>
        <taxon>unclassified sequences</taxon>
        <taxon>metagenomes</taxon>
    </lineage>
</organism>
<name>A0A2P2CA98_9ZZZZ</name>
<proteinExistence type="predicted"/>
<keyword evidence="1" id="KW-0472">Membrane</keyword>
<feature type="transmembrane region" description="Helical" evidence="1">
    <location>
        <begin position="81"/>
        <end position="101"/>
    </location>
</feature>
<evidence type="ECO:0000313" key="2">
    <source>
        <dbReference type="EMBL" id="CUR58903.1"/>
    </source>
</evidence>
<evidence type="ECO:0000256" key="1">
    <source>
        <dbReference type="SAM" id="Phobius"/>
    </source>
</evidence>
<feature type="transmembrane region" description="Helical" evidence="1">
    <location>
        <begin position="145"/>
        <end position="164"/>
    </location>
</feature>
<keyword evidence="1" id="KW-1133">Transmembrane helix</keyword>
<gene>
    <name evidence="2" type="ORF">NOCA1160116</name>
</gene>
<reference evidence="2" key="1">
    <citation type="submission" date="2015-08" db="EMBL/GenBank/DDBJ databases">
        <authorList>
            <person name="Babu N.S."/>
            <person name="Beckwith C.J."/>
            <person name="Beseler K.G."/>
            <person name="Brison A."/>
            <person name="Carone J.V."/>
            <person name="Caskin T.P."/>
            <person name="Diamond M."/>
            <person name="Durham M.E."/>
            <person name="Foxe J.M."/>
            <person name="Go M."/>
            <person name="Henderson B.A."/>
            <person name="Jones I.B."/>
            <person name="McGettigan J.A."/>
            <person name="Micheletti S.J."/>
            <person name="Nasrallah M.E."/>
            <person name="Ortiz D."/>
            <person name="Piller C.R."/>
            <person name="Privatt S.R."/>
            <person name="Schneider S.L."/>
            <person name="Sharp S."/>
            <person name="Smith T.C."/>
            <person name="Stanton J.D."/>
            <person name="Ullery H.E."/>
            <person name="Wilson R.J."/>
            <person name="Serrano M.G."/>
            <person name="Buck G."/>
            <person name="Lee V."/>
            <person name="Wang Y."/>
            <person name="Carvalho R."/>
            <person name="Voegtly L."/>
            <person name="Shi R."/>
            <person name="Duckworth R."/>
            <person name="Johnson A."/>
            <person name="Loviza R."/>
            <person name="Walstead R."/>
            <person name="Shah Z."/>
            <person name="Kiflezghi M."/>
            <person name="Wade K."/>
            <person name="Ball S.L."/>
            <person name="Bradley K.W."/>
            <person name="Asai D.J."/>
            <person name="Bowman C.A."/>
            <person name="Russell D.A."/>
            <person name="Pope W.H."/>
            <person name="Jacobs-Sera D."/>
            <person name="Hendrix R.W."/>
            <person name="Hatfull G.F."/>
        </authorList>
    </citation>
    <scope>NUCLEOTIDE SEQUENCE</scope>
</reference>
<dbReference type="EMBL" id="CZKB01000008">
    <property type="protein sequence ID" value="CUR58903.1"/>
    <property type="molecule type" value="Genomic_DNA"/>
</dbReference>